<feature type="region of interest" description="Disordered" evidence="1">
    <location>
        <begin position="104"/>
        <end position="138"/>
    </location>
</feature>
<comment type="caution">
    <text evidence="3">The sequence shown here is derived from an EMBL/GenBank/DDBJ whole genome shotgun (WGS) entry which is preliminary data.</text>
</comment>
<sequence>MLFCQQANTTVRTREAVESRFKVINHQCSLWKGSLRKANATQRSGSNLIDVTFAAKIIFVNDNHNKAFKFDHAWHILQACLKWYQQYDTTPTFRHVPSVTPDTFVGGSSGSSPSDGISGPLRRPEGHDKQKGKKIAKNKNSRTNLVMLEYMERMLKQGEQMEKRREEKYEAAKENVDATTRLRHICRNHGPKSILTEEAEVAKRTTKCHFGP</sequence>
<dbReference type="Proteomes" id="UP001152484">
    <property type="component" value="Unassembled WGS sequence"/>
</dbReference>
<dbReference type="EMBL" id="CAMAPE010000035">
    <property type="protein sequence ID" value="CAH9097790.1"/>
    <property type="molecule type" value="Genomic_DNA"/>
</dbReference>
<reference evidence="3" key="1">
    <citation type="submission" date="2022-07" db="EMBL/GenBank/DDBJ databases">
        <authorList>
            <person name="Macas J."/>
            <person name="Novak P."/>
            <person name="Neumann P."/>
        </authorList>
    </citation>
    <scope>NUCLEOTIDE SEQUENCE</scope>
</reference>
<evidence type="ECO:0000313" key="3">
    <source>
        <dbReference type="EMBL" id="CAH9097790.1"/>
    </source>
</evidence>
<organism evidence="3 4">
    <name type="scientific">Cuscuta europaea</name>
    <name type="common">European dodder</name>
    <dbReference type="NCBI Taxonomy" id="41803"/>
    <lineage>
        <taxon>Eukaryota</taxon>
        <taxon>Viridiplantae</taxon>
        <taxon>Streptophyta</taxon>
        <taxon>Embryophyta</taxon>
        <taxon>Tracheophyta</taxon>
        <taxon>Spermatophyta</taxon>
        <taxon>Magnoliopsida</taxon>
        <taxon>eudicotyledons</taxon>
        <taxon>Gunneridae</taxon>
        <taxon>Pentapetalae</taxon>
        <taxon>asterids</taxon>
        <taxon>lamiids</taxon>
        <taxon>Solanales</taxon>
        <taxon>Convolvulaceae</taxon>
        <taxon>Cuscuteae</taxon>
        <taxon>Cuscuta</taxon>
        <taxon>Cuscuta subgen. Cuscuta</taxon>
    </lineage>
</organism>
<evidence type="ECO:0000256" key="1">
    <source>
        <dbReference type="SAM" id="MobiDB-lite"/>
    </source>
</evidence>
<dbReference type="OrthoDB" id="2507178at2759"/>
<evidence type="ECO:0000259" key="2">
    <source>
        <dbReference type="Pfam" id="PF14303"/>
    </source>
</evidence>
<keyword evidence="4" id="KW-1185">Reference proteome</keyword>
<evidence type="ECO:0000313" key="4">
    <source>
        <dbReference type="Proteomes" id="UP001152484"/>
    </source>
</evidence>
<proteinExistence type="predicted"/>
<dbReference type="PANTHER" id="PTHR45023:SF4">
    <property type="entry name" value="GLYCINE-RICH PROTEIN-RELATED"/>
    <property type="match status" value="1"/>
</dbReference>
<dbReference type="Pfam" id="PF14303">
    <property type="entry name" value="NAM-associated"/>
    <property type="match status" value="1"/>
</dbReference>
<dbReference type="InterPro" id="IPR029466">
    <property type="entry name" value="NAM-associated_C"/>
</dbReference>
<feature type="domain" description="No apical meristem-associated C-terminal" evidence="2">
    <location>
        <begin position="66"/>
        <end position="179"/>
    </location>
</feature>
<dbReference type="AlphaFoldDB" id="A0A9P0ZGB8"/>
<dbReference type="PANTHER" id="PTHR45023">
    <property type="match status" value="1"/>
</dbReference>
<feature type="compositionally biased region" description="Low complexity" evidence="1">
    <location>
        <begin position="110"/>
        <end position="119"/>
    </location>
</feature>
<gene>
    <name evidence="3" type="ORF">CEURO_LOCUS14011</name>
</gene>
<accession>A0A9P0ZGB8</accession>
<name>A0A9P0ZGB8_CUSEU</name>
<protein>
    <recommendedName>
        <fullName evidence="2">No apical meristem-associated C-terminal domain-containing protein</fullName>
    </recommendedName>
</protein>